<dbReference type="SUPFAM" id="SSF52499">
    <property type="entry name" value="Isochorismatase-like hydrolases"/>
    <property type="match status" value="1"/>
</dbReference>
<sequence length="180" mass="19771">MLGKHNTGLIVVDIQGRLAQIVQHSDALIHNVKALIQGAQILELPIIWLEQNPHKLGETHPELCELLLRSSQPIEKFHFGAGKETAFVDAINRTGATNWLVCGIEAHICVYQTVCGLLADGLHVEVVQDCVSSRAEANLALGLHKMAQLGAHLTSVEMCLYELVEDCRAAEFKPILQLIK</sequence>
<organism evidence="3 5">
    <name type="scientific">Vibrio fluvialis</name>
    <dbReference type="NCBI Taxonomy" id="676"/>
    <lineage>
        <taxon>Bacteria</taxon>
        <taxon>Pseudomonadati</taxon>
        <taxon>Pseudomonadota</taxon>
        <taxon>Gammaproteobacteria</taxon>
        <taxon>Vibrionales</taxon>
        <taxon>Vibrionaceae</taxon>
        <taxon>Vibrio</taxon>
    </lineage>
</organism>
<reference evidence="3 5" key="3">
    <citation type="submission" date="2018-06" db="EMBL/GenBank/DDBJ databases">
        <authorList>
            <consortium name="Pathogen Informatics"/>
            <person name="Doyle S."/>
        </authorList>
    </citation>
    <scope>NUCLEOTIDE SEQUENCE [LARGE SCALE GENOMIC DNA]</scope>
    <source>
        <strain evidence="3 5">NCTC11327</strain>
    </source>
</reference>
<accession>A0AAX2LX58</accession>
<dbReference type="InterPro" id="IPR050993">
    <property type="entry name" value="Isochorismatase_domain"/>
</dbReference>
<dbReference type="Proteomes" id="UP000254626">
    <property type="component" value="Unassembled WGS sequence"/>
</dbReference>
<gene>
    <name evidence="2" type="ORF">AL536_04510</name>
    <name evidence="3" type="ORF">NCTC11327_04516</name>
</gene>
<dbReference type="GeneID" id="29383366"/>
<dbReference type="AlphaFoldDB" id="A0AAX2LX58"/>
<proteinExistence type="predicted"/>
<dbReference type="Gene3D" id="3.40.50.850">
    <property type="entry name" value="Isochorismatase-like"/>
    <property type="match status" value="1"/>
</dbReference>
<dbReference type="EMBL" id="UHIP01000002">
    <property type="protein sequence ID" value="SUQ27621.1"/>
    <property type="molecule type" value="Genomic_DNA"/>
</dbReference>
<evidence type="ECO:0000313" key="5">
    <source>
        <dbReference type="Proteomes" id="UP000254626"/>
    </source>
</evidence>
<evidence type="ECO:0000313" key="3">
    <source>
        <dbReference type="EMBL" id="SUQ27621.1"/>
    </source>
</evidence>
<evidence type="ECO:0000313" key="2">
    <source>
        <dbReference type="EMBL" id="AMF92741.1"/>
    </source>
</evidence>
<dbReference type="GO" id="GO:0016787">
    <property type="term" value="F:hydrolase activity"/>
    <property type="evidence" value="ECO:0007669"/>
    <property type="project" value="UniProtKB-KW"/>
</dbReference>
<feature type="domain" description="Isochorismatase-like" evidence="1">
    <location>
        <begin position="8"/>
        <end position="157"/>
    </location>
</feature>
<dbReference type="PANTHER" id="PTHR14119:SF3">
    <property type="entry name" value="ISOCHORISMATASE DOMAIN-CONTAINING PROTEIN 2"/>
    <property type="match status" value="1"/>
</dbReference>
<dbReference type="Pfam" id="PF00857">
    <property type="entry name" value="Isochorismatase"/>
    <property type="match status" value="1"/>
</dbReference>
<dbReference type="KEGG" id="vfl:AL536_04510"/>
<reference evidence="2" key="2">
    <citation type="submission" date="2018-01" db="EMBL/GenBank/DDBJ databases">
        <title>FDA dAtabase for Regulatory Grade micrObial Sequences (FDA-ARGOS): Supporting development and validation of Infectious Disease Dx tests.</title>
        <authorList>
            <person name="Hoffmann M."/>
            <person name="Allard M."/>
            <person name="Evans P."/>
            <person name="Brown E."/>
            <person name="Tallon L."/>
            <person name="Sadzewicz L."/>
            <person name="Sengamalay N."/>
            <person name="Ott S."/>
            <person name="Godinez A."/>
            <person name="Nagaraj S."/>
            <person name="Vyas G."/>
            <person name="Aluvathingal J."/>
            <person name="Nadendla S."/>
            <person name="Geyer C."/>
            <person name="Sichtig H."/>
        </authorList>
    </citation>
    <scope>NUCLEOTIDE SEQUENCE</scope>
    <source>
        <strain evidence="2">ATCC 33809</strain>
    </source>
</reference>
<reference evidence="4" key="1">
    <citation type="submission" date="2015-12" db="EMBL/GenBank/DDBJ databases">
        <title>FDA dAtabase for Regulatory Grade micrObial Sequences (FDA-ARGOS): Supporting development and validation of Infectious Disease Dx tests.</title>
        <authorList>
            <person name="Hoffmann M."/>
            <person name="Allard M."/>
            <person name="Evans P."/>
            <person name="Brown E."/>
            <person name="Tallon L.J."/>
            <person name="Sadzewicz L."/>
            <person name="Sengamalay N."/>
            <person name="Ott S."/>
            <person name="Godinez A."/>
            <person name="Nagaraj S."/>
            <person name="Vyas G."/>
            <person name="Aluvathingal J."/>
            <person name="Nadendla S."/>
            <person name="Geyer C."/>
            <person name="Sichtig H."/>
        </authorList>
    </citation>
    <scope>NUCLEOTIDE SEQUENCE [LARGE SCALE GENOMIC DNA]</scope>
    <source>
        <strain evidence="4">ATCC 33809</strain>
    </source>
</reference>
<name>A0AAX2LX58_VIBFL</name>
<dbReference type="InterPro" id="IPR036380">
    <property type="entry name" value="Isochorismatase-like_sf"/>
</dbReference>
<dbReference type="Proteomes" id="UP000057088">
    <property type="component" value="Chromosome 1"/>
</dbReference>
<dbReference type="InterPro" id="IPR000868">
    <property type="entry name" value="Isochorismatase-like_dom"/>
</dbReference>
<keyword evidence="3" id="KW-0378">Hydrolase</keyword>
<dbReference type="RefSeq" id="WP_061055735.1">
    <property type="nucleotide sequence ID" value="NZ_CABLBX010000010.1"/>
</dbReference>
<evidence type="ECO:0000259" key="1">
    <source>
        <dbReference type="Pfam" id="PF00857"/>
    </source>
</evidence>
<protein>
    <submittedName>
        <fullName evidence="2 3">Hydrolase</fullName>
    </submittedName>
</protein>
<keyword evidence="4" id="KW-1185">Reference proteome</keyword>
<dbReference type="PANTHER" id="PTHR14119">
    <property type="entry name" value="HYDROLASE"/>
    <property type="match status" value="1"/>
</dbReference>
<evidence type="ECO:0000313" key="4">
    <source>
        <dbReference type="Proteomes" id="UP000057088"/>
    </source>
</evidence>
<dbReference type="EMBL" id="CP014034">
    <property type="protein sequence ID" value="AMF92741.1"/>
    <property type="molecule type" value="Genomic_DNA"/>
</dbReference>